<name>A0ACB8TV41_9APHY</name>
<evidence type="ECO:0000313" key="2">
    <source>
        <dbReference type="Proteomes" id="UP001055072"/>
    </source>
</evidence>
<accession>A0ACB8TV41</accession>
<gene>
    <name evidence="1" type="ORF">BDY19DRAFT_1075628</name>
</gene>
<organism evidence="1 2">
    <name type="scientific">Irpex rosettiformis</name>
    <dbReference type="NCBI Taxonomy" id="378272"/>
    <lineage>
        <taxon>Eukaryota</taxon>
        <taxon>Fungi</taxon>
        <taxon>Dikarya</taxon>
        <taxon>Basidiomycota</taxon>
        <taxon>Agaricomycotina</taxon>
        <taxon>Agaricomycetes</taxon>
        <taxon>Polyporales</taxon>
        <taxon>Irpicaceae</taxon>
        <taxon>Irpex</taxon>
    </lineage>
</organism>
<sequence>MWKLFGQARAMFTKLLSRSTAPPQIQLQDAIEPIEKLVLCYAKLNGTITDLFCGYLSYQRPIVSGTKCAATLGLDFYPIKNENFNTYVANHSLSVDASSQLEDSPPKDDHTHHQSSSPIANVSYLDLPDPLSPQSPPTIQDELDTPPFIYPEFPTPGTTLSWNDNTNLDSITNVIKLARRLLPALPGYATEGHAYLKEGNVLGLIEPKQQVEEDADVDGRSVWSSPYTPQKALREVEEEEDDDSEDLHFDEEAEQEGFYDLHRIVTSPATGMRFLIEGLLGTGGFGRVMKAKLLSKHPLTGTLLFGIDCAIKVMHKLQAYDMDEGRDMVLNEGETLRRVTRSGRRFLAGMIASWADDENVYFAMPLYQTDLAYLMTSPLFKDPTVLKQVAAELILAVYHLHTLGIIHRDIKPTNVLISSSGHIALADYGLSYLSPSSSPNPRFDMSGLELNESSGGTEAYEAPELIARLENVDRAYTCAVDVWSVGLVIYELMRGLDRPYFERGDTEWKYAHAGWEEGRRREEMARRVRMMEGRVEWDRIKARESEVVDLVKRVSSIF</sequence>
<proteinExistence type="predicted"/>
<keyword evidence="2" id="KW-1185">Reference proteome</keyword>
<evidence type="ECO:0000313" key="1">
    <source>
        <dbReference type="EMBL" id="KAI0085885.1"/>
    </source>
</evidence>
<comment type="caution">
    <text evidence="1">The sequence shown here is derived from an EMBL/GenBank/DDBJ whole genome shotgun (WGS) entry which is preliminary data.</text>
</comment>
<dbReference type="Proteomes" id="UP001055072">
    <property type="component" value="Unassembled WGS sequence"/>
</dbReference>
<protein>
    <submittedName>
        <fullName evidence="1">Kinase-like domain-containing protein</fullName>
    </submittedName>
</protein>
<dbReference type="EMBL" id="MU274927">
    <property type="protein sequence ID" value="KAI0085885.1"/>
    <property type="molecule type" value="Genomic_DNA"/>
</dbReference>
<reference evidence="1" key="1">
    <citation type="journal article" date="2021" name="Environ. Microbiol.">
        <title>Gene family expansions and transcriptome signatures uncover fungal adaptations to wood decay.</title>
        <authorList>
            <person name="Hage H."/>
            <person name="Miyauchi S."/>
            <person name="Viragh M."/>
            <person name="Drula E."/>
            <person name="Min B."/>
            <person name="Chaduli D."/>
            <person name="Navarro D."/>
            <person name="Favel A."/>
            <person name="Norest M."/>
            <person name="Lesage-Meessen L."/>
            <person name="Balint B."/>
            <person name="Merenyi Z."/>
            <person name="de Eugenio L."/>
            <person name="Morin E."/>
            <person name="Martinez A.T."/>
            <person name="Baldrian P."/>
            <person name="Stursova M."/>
            <person name="Martinez M.J."/>
            <person name="Novotny C."/>
            <person name="Magnuson J.K."/>
            <person name="Spatafora J.W."/>
            <person name="Maurice S."/>
            <person name="Pangilinan J."/>
            <person name="Andreopoulos W."/>
            <person name="LaButti K."/>
            <person name="Hundley H."/>
            <person name="Na H."/>
            <person name="Kuo A."/>
            <person name="Barry K."/>
            <person name="Lipzen A."/>
            <person name="Henrissat B."/>
            <person name="Riley R."/>
            <person name="Ahrendt S."/>
            <person name="Nagy L.G."/>
            <person name="Grigoriev I.V."/>
            <person name="Martin F."/>
            <person name="Rosso M.N."/>
        </authorList>
    </citation>
    <scope>NUCLEOTIDE SEQUENCE</scope>
    <source>
        <strain evidence="1">CBS 384.51</strain>
    </source>
</reference>